<reference evidence="2" key="1">
    <citation type="journal article" date="2020" name="Stud. Mycol.">
        <title>101 Dothideomycetes genomes: a test case for predicting lifestyles and emergence of pathogens.</title>
        <authorList>
            <person name="Haridas S."/>
            <person name="Albert R."/>
            <person name="Binder M."/>
            <person name="Bloem J."/>
            <person name="Labutti K."/>
            <person name="Salamov A."/>
            <person name="Andreopoulos B."/>
            <person name="Baker S."/>
            <person name="Barry K."/>
            <person name="Bills G."/>
            <person name="Bluhm B."/>
            <person name="Cannon C."/>
            <person name="Castanera R."/>
            <person name="Culley D."/>
            <person name="Daum C."/>
            <person name="Ezra D."/>
            <person name="Gonzalez J."/>
            <person name="Henrissat B."/>
            <person name="Kuo A."/>
            <person name="Liang C."/>
            <person name="Lipzen A."/>
            <person name="Lutzoni F."/>
            <person name="Magnuson J."/>
            <person name="Mondo S."/>
            <person name="Nolan M."/>
            <person name="Ohm R."/>
            <person name="Pangilinan J."/>
            <person name="Park H.-J."/>
            <person name="Ramirez L."/>
            <person name="Alfaro M."/>
            <person name="Sun H."/>
            <person name="Tritt A."/>
            <person name="Yoshinaga Y."/>
            <person name="Zwiers L.-H."/>
            <person name="Turgeon B."/>
            <person name="Goodwin S."/>
            <person name="Spatafora J."/>
            <person name="Crous P."/>
            <person name="Grigoriev I."/>
        </authorList>
    </citation>
    <scope>NUCLEOTIDE SEQUENCE</scope>
    <source>
        <strain evidence="2">CBS 119925</strain>
    </source>
</reference>
<feature type="region of interest" description="Disordered" evidence="1">
    <location>
        <begin position="27"/>
        <end position="46"/>
    </location>
</feature>
<dbReference type="Proteomes" id="UP000799440">
    <property type="component" value="Unassembled WGS sequence"/>
</dbReference>
<protein>
    <submittedName>
        <fullName evidence="2">Uncharacterized protein</fullName>
    </submittedName>
</protein>
<accession>A0A6A6V449</accession>
<dbReference type="PANTHER" id="PTHR36091">
    <property type="entry name" value="ALTERED INHERITANCE OF MITOCHONDRIA PROTEIN 9, MITOCHONDRIAL"/>
    <property type="match status" value="1"/>
</dbReference>
<dbReference type="InterPro" id="IPR051035">
    <property type="entry name" value="Mito_inheritance_9"/>
</dbReference>
<dbReference type="GO" id="GO:0005739">
    <property type="term" value="C:mitochondrion"/>
    <property type="evidence" value="ECO:0007669"/>
    <property type="project" value="TreeGrafter"/>
</dbReference>
<evidence type="ECO:0000313" key="3">
    <source>
        <dbReference type="Proteomes" id="UP000799440"/>
    </source>
</evidence>
<evidence type="ECO:0000313" key="2">
    <source>
        <dbReference type="EMBL" id="KAF2744330.1"/>
    </source>
</evidence>
<gene>
    <name evidence="2" type="ORF">M011DRAFT_479918</name>
</gene>
<dbReference type="AlphaFoldDB" id="A0A6A6V449"/>
<keyword evidence="3" id="KW-1185">Reference proteome</keyword>
<sequence>MRTQNGLKPVQLVRPWRSQPTWPRLYTSNGPILVSKKPDGSEEEIPEEDLYRYTSRRFLSNEAANLAARYRKFNLPALVDAAVQAAGEGAQRYLQKKPSPEEERIHETGFAPGAEFTGNLPEQYIRETFVIGPSTEEGLWRGERETMEEFDRGPWGTPLGYMAGITFNEFYWAKAYAKPRPNPFRPRNAPESPDEYLSLLRQYLRAISHLAPPILVDPHTLELKCVTGWHSTKVAEPFFQPTKPMFLLSAQNDELNGGLSQYYYSLSRETNNEHWSMVNLVDRDVLTDPISHVTGAWESINTGIVRQDLIRISARWEKGALESQECPIKFTDDELQMHKTVGETIHSVDEFLRSLHYSGQLPYGGVVLPQQYEEPMQCSTACKELLVAAGQTESEKEFRAQLWPYEDRLITVE</sequence>
<evidence type="ECO:0000256" key="1">
    <source>
        <dbReference type="SAM" id="MobiDB-lite"/>
    </source>
</evidence>
<dbReference type="PANTHER" id="PTHR36091:SF1">
    <property type="entry name" value="ALTERED INHERITANCE OF MITOCHONDRIA PROTEIN 9, MITOCHONDRIAL"/>
    <property type="match status" value="1"/>
</dbReference>
<organism evidence="2 3">
    <name type="scientific">Sporormia fimetaria CBS 119925</name>
    <dbReference type="NCBI Taxonomy" id="1340428"/>
    <lineage>
        <taxon>Eukaryota</taxon>
        <taxon>Fungi</taxon>
        <taxon>Dikarya</taxon>
        <taxon>Ascomycota</taxon>
        <taxon>Pezizomycotina</taxon>
        <taxon>Dothideomycetes</taxon>
        <taxon>Pleosporomycetidae</taxon>
        <taxon>Pleosporales</taxon>
        <taxon>Sporormiaceae</taxon>
        <taxon>Sporormia</taxon>
    </lineage>
</organism>
<dbReference type="OrthoDB" id="2831558at2759"/>
<dbReference type="EMBL" id="MU006589">
    <property type="protein sequence ID" value="KAF2744330.1"/>
    <property type="molecule type" value="Genomic_DNA"/>
</dbReference>
<proteinExistence type="predicted"/>
<name>A0A6A6V449_9PLEO</name>